<name>A0A0F9PG72_9ZZZZ</name>
<protein>
    <recommendedName>
        <fullName evidence="2">Major tropism determinant N-terminal domain-containing protein</fullName>
    </recommendedName>
</protein>
<evidence type="ECO:0008006" key="2">
    <source>
        <dbReference type="Google" id="ProtNLM"/>
    </source>
</evidence>
<reference evidence="1" key="1">
    <citation type="journal article" date="2015" name="Nature">
        <title>Complex archaea that bridge the gap between prokaryotes and eukaryotes.</title>
        <authorList>
            <person name="Spang A."/>
            <person name="Saw J.H."/>
            <person name="Jorgensen S.L."/>
            <person name="Zaremba-Niedzwiedzka K."/>
            <person name="Martijn J."/>
            <person name="Lind A.E."/>
            <person name="van Eijk R."/>
            <person name="Schleper C."/>
            <person name="Guy L."/>
            <person name="Ettema T.J."/>
        </authorList>
    </citation>
    <scope>NUCLEOTIDE SEQUENCE</scope>
</reference>
<sequence>MANIKLLKGVSSPDRETADGSFISAQSTRDGSLFTADWIDRLVLEGRCFGVNGGEFSSPAEMGGALVVTTADLTIDIPAGFILIPISVEVHIDTITTGITECVALASSALTVSTGTALVAKNLRLDAPYTSATTCKGACSANTTPYSGNYFEFFRAGYPTDASLAGSPEPTYKWQARSNGIGAVVVDGGSISVHVGGSASTAFITVTWAELPESYIK</sequence>
<accession>A0A0F9PG72</accession>
<dbReference type="EMBL" id="LAZR01002378">
    <property type="protein sequence ID" value="KKN30810.1"/>
    <property type="molecule type" value="Genomic_DNA"/>
</dbReference>
<evidence type="ECO:0000313" key="1">
    <source>
        <dbReference type="EMBL" id="KKN30810.1"/>
    </source>
</evidence>
<comment type="caution">
    <text evidence="1">The sequence shown here is derived from an EMBL/GenBank/DDBJ whole genome shotgun (WGS) entry which is preliminary data.</text>
</comment>
<gene>
    <name evidence="1" type="ORF">LCGC14_0830180</name>
</gene>
<organism evidence="1">
    <name type="scientific">marine sediment metagenome</name>
    <dbReference type="NCBI Taxonomy" id="412755"/>
    <lineage>
        <taxon>unclassified sequences</taxon>
        <taxon>metagenomes</taxon>
        <taxon>ecological metagenomes</taxon>
    </lineage>
</organism>
<dbReference type="AlphaFoldDB" id="A0A0F9PG72"/>
<proteinExistence type="predicted"/>